<dbReference type="AlphaFoldDB" id="A0A8J5XAW7"/>
<comment type="caution">
    <text evidence="3">The sequence shown here is derived from an EMBL/GenBank/DDBJ whole genome shotgun (WGS) entry which is preliminary data.</text>
</comment>
<dbReference type="GO" id="GO:0052816">
    <property type="term" value="F:long-chain fatty acyl-CoA hydrolase activity"/>
    <property type="evidence" value="ECO:0007669"/>
    <property type="project" value="TreeGrafter"/>
</dbReference>
<dbReference type="InterPro" id="IPR033120">
    <property type="entry name" value="HOTDOG_ACOT"/>
</dbReference>
<dbReference type="OrthoDB" id="3184331at2759"/>
<evidence type="ECO:0000259" key="2">
    <source>
        <dbReference type="PROSITE" id="PS51770"/>
    </source>
</evidence>
<dbReference type="Gene3D" id="3.30.530.20">
    <property type="match status" value="1"/>
</dbReference>
<evidence type="ECO:0000256" key="1">
    <source>
        <dbReference type="ARBA" id="ARBA00022801"/>
    </source>
</evidence>
<dbReference type="InterPro" id="IPR040170">
    <property type="entry name" value="Cytosol_ACT"/>
</dbReference>
<dbReference type="EMBL" id="JAGTXO010000037">
    <property type="protein sequence ID" value="KAG8459840.1"/>
    <property type="molecule type" value="Genomic_DNA"/>
</dbReference>
<dbReference type="SUPFAM" id="SSF54637">
    <property type="entry name" value="Thioesterase/thiol ester dehydrase-isomerase"/>
    <property type="match status" value="1"/>
</dbReference>
<reference evidence="3" key="1">
    <citation type="submission" date="2021-05" db="EMBL/GenBank/DDBJ databases">
        <title>The genome of the haptophyte Pavlova lutheri (Diacronema luteri, Pavlovales) - a model for lipid biosynthesis in eukaryotic algae.</title>
        <authorList>
            <person name="Hulatt C.J."/>
            <person name="Posewitz M.C."/>
        </authorList>
    </citation>
    <scope>NUCLEOTIDE SEQUENCE</scope>
    <source>
        <strain evidence="3">NIVA-4/92</strain>
    </source>
</reference>
<dbReference type="Proteomes" id="UP000751190">
    <property type="component" value="Unassembled WGS sequence"/>
</dbReference>
<sequence>MVETVGVQHVTSAEALDVGVLLRWVDTAARASAELHAGARCNTVGMGDMAVAHVPRVSDVLELVAEPVLVCSTSLDVYVLVTAEHEGTRRSLVCSAVLTLETASAEDGSRALCPAHMPKTDEQLWLRVLAGARHELGALQQADSRTDVEAAPATCASAPGMLQDVRETPIGLSWLPSPSTAAPFTWLGRARAPAFAPSCAQTALEFVEVLRPPLTEQRDGDNDAGGAFGLSVMCAMHKAAQLCAARYARLDGLRVRCSMVGQWALQRGGSWPSDQLLVLAMVNEVFCAGRELEVGVRVIARCTHTLERAKPCSAGYVCFATADGAMRALAPPTTGAERARRARAERRYQRLRARTRLEAACIEAPRGGSARTAWDESLAAEAAMLTLEAPMESAAASARAWRPVPLAGALAARVACACAPGVAREGTLLVRCRAHVRPGVTTIRAVLDALLHQRVEWDAACVQCAPVRGSSSPPDARADGAIGWDVTRVVRRVPLALVGARAVGRSSSTALVLRAWRVDSSCDAAVLASRSVAHGASPDATAQMPPSAFFLCAAPDGGVDLTQVLEVDVASAQRSARLAAEQHVVQAAVRSAAQAVARLLSDCHCDES</sequence>
<dbReference type="PANTHER" id="PTHR11049">
    <property type="entry name" value="ACYL COENZYME A THIOESTER HYDROLASE"/>
    <property type="match status" value="1"/>
</dbReference>
<accession>A0A8J5XAW7</accession>
<dbReference type="PANTHER" id="PTHR11049:SF16">
    <property type="entry name" value="PROTEIN VDLD"/>
    <property type="match status" value="1"/>
</dbReference>
<evidence type="ECO:0000313" key="3">
    <source>
        <dbReference type="EMBL" id="KAG8459840.1"/>
    </source>
</evidence>
<keyword evidence="1" id="KW-0378">Hydrolase</keyword>
<dbReference type="Gene3D" id="3.10.129.10">
    <property type="entry name" value="Hotdog Thioesterase"/>
    <property type="match status" value="1"/>
</dbReference>
<protein>
    <recommendedName>
        <fullName evidence="2">HotDog ACOT-type domain-containing protein</fullName>
    </recommendedName>
</protein>
<organism evidence="3 4">
    <name type="scientific">Diacronema lutheri</name>
    <name type="common">Unicellular marine alga</name>
    <name type="synonym">Monochrysis lutheri</name>
    <dbReference type="NCBI Taxonomy" id="2081491"/>
    <lineage>
        <taxon>Eukaryota</taxon>
        <taxon>Haptista</taxon>
        <taxon>Haptophyta</taxon>
        <taxon>Pavlovophyceae</taxon>
        <taxon>Pavlovales</taxon>
        <taxon>Pavlovaceae</taxon>
        <taxon>Diacronema</taxon>
    </lineage>
</organism>
<name>A0A8J5XAW7_DIALT</name>
<gene>
    <name evidence="3" type="ORF">KFE25_014403</name>
</gene>
<dbReference type="GO" id="GO:0005829">
    <property type="term" value="C:cytosol"/>
    <property type="evidence" value="ECO:0007669"/>
    <property type="project" value="TreeGrafter"/>
</dbReference>
<proteinExistence type="predicted"/>
<keyword evidence="4" id="KW-1185">Reference proteome</keyword>
<dbReference type="InterPro" id="IPR029069">
    <property type="entry name" value="HotDog_dom_sf"/>
</dbReference>
<evidence type="ECO:0000313" key="4">
    <source>
        <dbReference type="Proteomes" id="UP000751190"/>
    </source>
</evidence>
<dbReference type="InterPro" id="IPR023393">
    <property type="entry name" value="START-like_dom_sf"/>
</dbReference>
<feature type="domain" description="HotDog ACOT-type" evidence="2">
    <location>
        <begin position="1"/>
        <end position="106"/>
    </location>
</feature>
<dbReference type="GO" id="GO:0006637">
    <property type="term" value="P:acyl-CoA metabolic process"/>
    <property type="evidence" value="ECO:0007669"/>
    <property type="project" value="TreeGrafter"/>
</dbReference>
<dbReference type="PROSITE" id="PS51770">
    <property type="entry name" value="HOTDOG_ACOT"/>
    <property type="match status" value="1"/>
</dbReference>